<evidence type="ECO:0000313" key="3">
    <source>
        <dbReference type="Proteomes" id="UP000199397"/>
    </source>
</evidence>
<sequence length="153" mass="17235">MKKLDPIEYLLSGTLLLFVLLINLLAVNKFFASIEQAILMGVFLLLESAFVMRYQLQPEKAKRCPTYRLKVWIRYFYSVFLLLTVCSVLAFALNALKTLEMMIALQWIFWILATMLVLIGAKMGLCIMGSAADDDDAAPTASTIYGKSGYSKK</sequence>
<keyword evidence="1" id="KW-1133">Transmembrane helix</keyword>
<keyword evidence="1" id="KW-0812">Transmembrane</keyword>
<dbReference type="STRING" id="525918.SAMN05660964_03283"/>
<dbReference type="EMBL" id="FNQP01000028">
    <property type="protein sequence ID" value="SEB04813.1"/>
    <property type="molecule type" value="Genomic_DNA"/>
</dbReference>
<feature type="transmembrane region" description="Helical" evidence="1">
    <location>
        <begin position="37"/>
        <end position="54"/>
    </location>
</feature>
<protein>
    <submittedName>
        <fullName evidence="2">Uncharacterized protein</fullName>
    </submittedName>
</protein>
<evidence type="ECO:0000313" key="2">
    <source>
        <dbReference type="EMBL" id="SEB04813.1"/>
    </source>
</evidence>
<reference evidence="2 3" key="1">
    <citation type="submission" date="2016-10" db="EMBL/GenBank/DDBJ databases">
        <authorList>
            <person name="de Groot N.N."/>
        </authorList>
    </citation>
    <scope>NUCLEOTIDE SEQUENCE [LARGE SCALE GENOMIC DNA]</scope>
    <source>
        <strain evidence="2 3">DSM 21228</strain>
    </source>
</reference>
<gene>
    <name evidence="2" type="ORF">SAMN05660964_03283</name>
</gene>
<name>A0A1H4G5B5_9GAMM</name>
<accession>A0A1H4G5B5</accession>
<feature type="transmembrane region" description="Helical" evidence="1">
    <location>
        <begin position="102"/>
        <end position="121"/>
    </location>
</feature>
<keyword evidence="1" id="KW-0472">Membrane</keyword>
<dbReference type="AlphaFoldDB" id="A0A1H4G5B5"/>
<feature type="transmembrane region" description="Helical" evidence="1">
    <location>
        <begin position="75"/>
        <end position="96"/>
    </location>
</feature>
<dbReference type="Proteomes" id="UP000199397">
    <property type="component" value="Unassembled WGS sequence"/>
</dbReference>
<proteinExistence type="predicted"/>
<dbReference type="RefSeq" id="WP_093070366.1">
    <property type="nucleotide sequence ID" value="NZ_FNQP01000028.1"/>
</dbReference>
<organism evidence="2 3">
    <name type="scientific">Thiothrix caldifontis</name>
    <dbReference type="NCBI Taxonomy" id="525918"/>
    <lineage>
        <taxon>Bacteria</taxon>
        <taxon>Pseudomonadati</taxon>
        <taxon>Pseudomonadota</taxon>
        <taxon>Gammaproteobacteria</taxon>
        <taxon>Thiotrichales</taxon>
        <taxon>Thiotrichaceae</taxon>
        <taxon>Thiothrix</taxon>
    </lineage>
</organism>
<evidence type="ECO:0000256" key="1">
    <source>
        <dbReference type="SAM" id="Phobius"/>
    </source>
</evidence>
<keyword evidence="3" id="KW-1185">Reference proteome</keyword>
<feature type="transmembrane region" description="Helical" evidence="1">
    <location>
        <begin position="9"/>
        <end position="31"/>
    </location>
</feature>